<dbReference type="Proteomes" id="UP000679307">
    <property type="component" value="Chromosome"/>
</dbReference>
<sequence>MDLRSAISMVLRPPERLRAAGASVVVALVSVSVT</sequence>
<name>A0ABX8EGQ2_9ACTN</name>
<protein>
    <recommendedName>
        <fullName evidence="3">ABC transporter permease</fullName>
    </recommendedName>
</protein>
<evidence type="ECO:0008006" key="3">
    <source>
        <dbReference type="Google" id="ProtNLM"/>
    </source>
</evidence>
<evidence type="ECO:0000313" key="1">
    <source>
        <dbReference type="EMBL" id="QVT79459.1"/>
    </source>
</evidence>
<keyword evidence="2" id="KW-1185">Reference proteome</keyword>
<organism evidence="1 2">
    <name type="scientific">Nocardioides aquaticus</name>
    <dbReference type="NCBI Taxonomy" id="160826"/>
    <lineage>
        <taxon>Bacteria</taxon>
        <taxon>Bacillati</taxon>
        <taxon>Actinomycetota</taxon>
        <taxon>Actinomycetes</taxon>
        <taxon>Propionibacteriales</taxon>
        <taxon>Nocardioidaceae</taxon>
        <taxon>Nocardioides</taxon>
    </lineage>
</organism>
<reference evidence="1 2" key="1">
    <citation type="submission" date="2021-05" db="EMBL/GenBank/DDBJ databases">
        <title>Complete genome of Nocardioides aquaticus KCTC 9944T isolated from meromictic and hypersaline Ekho Lake, Antarctica.</title>
        <authorList>
            <person name="Hwang K."/>
            <person name="Kim K.M."/>
            <person name="Choe H."/>
        </authorList>
    </citation>
    <scope>NUCLEOTIDE SEQUENCE [LARGE SCALE GENOMIC DNA]</scope>
    <source>
        <strain evidence="1 2">KCTC 9944</strain>
    </source>
</reference>
<proteinExistence type="predicted"/>
<dbReference type="EMBL" id="CP075371">
    <property type="protein sequence ID" value="QVT79459.1"/>
    <property type="molecule type" value="Genomic_DNA"/>
</dbReference>
<evidence type="ECO:0000313" key="2">
    <source>
        <dbReference type="Proteomes" id="UP000679307"/>
    </source>
</evidence>
<accession>A0ABX8EGQ2</accession>
<gene>
    <name evidence="1" type="ORF">ENKNEFLB_01841</name>
</gene>